<dbReference type="OrthoDB" id="1798631at2"/>
<feature type="transmembrane region" description="Helical" evidence="1">
    <location>
        <begin position="34"/>
        <end position="50"/>
    </location>
</feature>
<gene>
    <name evidence="2" type="ORF">SAMN06264849_101431</name>
</gene>
<dbReference type="Proteomes" id="UP000315636">
    <property type="component" value="Unassembled WGS sequence"/>
</dbReference>
<name>A0A521AZB3_9BACL</name>
<keyword evidence="1" id="KW-0472">Membrane</keyword>
<dbReference type="AlphaFoldDB" id="A0A521AZB3"/>
<dbReference type="InterPro" id="IPR018730">
    <property type="entry name" value="DUF2273"/>
</dbReference>
<sequence length="66" mass="7458">MSRFSSAYIGRIVGIAAGVLFGFIYLIAGLWKTLIFAVFVSIGFMVGYQVDHQDHFKRVLGRIFKK</sequence>
<evidence type="ECO:0000313" key="3">
    <source>
        <dbReference type="Proteomes" id="UP000315636"/>
    </source>
</evidence>
<dbReference type="RefSeq" id="WP_142504108.1">
    <property type="nucleotide sequence ID" value="NZ_FXTI01000001.1"/>
</dbReference>
<dbReference type="Pfam" id="PF10031">
    <property type="entry name" value="DUF2273"/>
    <property type="match status" value="1"/>
</dbReference>
<keyword evidence="1" id="KW-1133">Transmembrane helix</keyword>
<reference evidence="2 3" key="1">
    <citation type="submission" date="2017-05" db="EMBL/GenBank/DDBJ databases">
        <authorList>
            <person name="Varghese N."/>
            <person name="Submissions S."/>
        </authorList>
    </citation>
    <scope>NUCLEOTIDE SEQUENCE [LARGE SCALE GENOMIC DNA]</scope>
    <source>
        <strain evidence="2 3">DSM 45474</strain>
    </source>
</reference>
<protein>
    <submittedName>
        <fullName evidence="2">Small integral membrane protein</fullName>
    </submittedName>
</protein>
<feature type="transmembrane region" description="Helical" evidence="1">
    <location>
        <begin position="7"/>
        <end position="28"/>
    </location>
</feature>
<organism evidence="2 3">
    <name type="scientific">Melghirimyces algeriensis</name>
    <dbReference type="NCBI Taxonomy" id="910412"/>
    <lineage>
        <taxon>Bacteria</taxon>
        <taxon>Bacillati</taxon>
        <taxon>Bacillota</taxon>
        <taxon>Bacilli</taxon>
        <taxon>Bacillales</taxon>
        <taxon>Thermoactinomycetaceae</taxon>
        <taxon>Melghirimyces</taxon>
    </lineage>
</organism>
<accession>A0A521AZB3</accession>
<keyword evidence="1" id="KW-0812">Transmembrane</keyword>
<evidence type="ECO:0000256" key="1">
    <source>
        <dbReference type="SAM" id="Phobius"/>
    </source>
</evidence>
<dbReference type="EMBL" id="FXTI01000001">
    <property type="protein sequence ID" value="SMO40101.1"/>
    <property type="molecule type" value="Genomic_DNA"/>
</dbReference>
<proteinExistence type="predicted"/>
<keyword evidence="3" id="KW-1185">Reference proteome</keyword>
<evidence type="ECO:0000313" key="2">
    <source>
        <dbReference type="EMBL" id="SMO40101.1"/>
    </source>
</evidence>